<name>A0A4Y2DQP8_ARAVE</name>
<evidence type="ECO:0000313" key="2">
    <source>
        <dbReference type="EMBL" id="GBM18489.1"/>
    </source>
</evidence>
<keyword evidence="3" id="KW-1185">Reference proteome</keyword>
<sequence length="94" mass="10697">METREGTYTASSQRLKQHQRPGNDQRSYSPTGQGPFPSYCKRFHLRLTDRCGCGEVGSHRIFPHILPFNKAQDGIRATMVARNNEKPALQHQNS</sequence>
<organism evidence="2 3">
    <name type="scientific">Araneus ventricosus</name>
    <name type="common">Orbweaver spider</name>
    <name type="synonym">Epeira ventricosa</name>
    <dbReference type="NCBI Taxonomy" id="182803"/>
    <lineage>
        <taxon>Eukaryota</taxon>
        <taxon>Metazoa</taxon>
        <taxon>Ecdysozoa</taxon>
        <taxon>Arthropoda</taxon>
        <taxon>Chelicerata</taxon>
        <taxon>Arachnida</taxon>
        <taxon>Araneae</taxon>
        <taxon>Araneomorphae</taxon>
        <taxon>Entelegynae</taxon>
        <taxon>Araneoidea</taxon>
        <taxon>Araneidae</taxon>
        <taxon>Araneus</taxon>
    </lineage>
</organism>
<feature type="compositionally biased region" description="Polar residues" evidence="1">
    <location>
        <begin position="1"/>
        <end position="32"/>
    </location>
</feature>
<evidence type="ECO:0000256" key="1">
    <source>
        <dbReference type="SAM" id="MobiDB-lite"/>
    </source>
</evidence>
<dbReference type="AlphaFoldDB" id="A0A4Y2DQP8"/>
<dbReference type="EMBL" id="BGPR01000404">
    <property type="protein sequence ID" value="GBM18489.1"/>
    <property type="molecule type" value="Genomic_DNA"/>
</dbReference>
<proteinExistence type="predicted"/>
<gene>
    <name evidence="2" type="ORF">AVEN_66846_1</name>
</gene>
<dbReference type="Proteomes" id="UP000499080">
    <property type="component" value="Unassembled WGS sequence"/>
</dbReference>
<evidence type="ECO:0000313" key="3">
    <source>
        <dbReference type="Proteomes" id="UP000499080"/>
    </source>
</evidence>
<comment type="caution">
    <text evidence="2">The sequence shown here is derived from an EMBL/GenBank/DDBJ whole genome shotgun (WGS) entry which is preliminary data.</text>
</comment>
<feature type="region of interest" description="Disordered" evidence="1">
    <location>
        <begin position="1"/>
        <end position="35"/>
    </location>
</feature>
<reference evidence="2 3" key="1">
    <citation type="journal article" date="2019" name="Sci. Rep.">
        <title>Orb-weaving spider Araneus ventricosus genome elucidates the spidroin gene catalogue.</title>
        <authorList>
            <person name="Kono N."/>
            <person name="Nakamura H."/>
            <person name="Ohtoshi R."/>
            <person name="Moran D.A.P."/>
            <person name="Shinohara A."/>
            <person name="Yoshida Y."/>
            <person name="Fujiwara M."/>
            <person name="Mori M."/>
            <person name="Tomita M."/>
            <person name="Arakawa K."/>
        </authorList>
    </citation>
    <scope>NUCLEOTIDE SEQUENCE [LARGE SCALE GENOMIC DNA]</scope>
</reference>
<protein>
    <submittedName>
        <fullName evidence="2">Uncharacterized protein</fullName>
    </submittedName>
</protein>
<accession>A0A4Y2DQP8</accession>